<sequence>MGFLNQYYGITQSSEIDDYLIVMECAVQGSIRLYLNGRFNTMSWYGKMNILTNITRGLEWMHEIRNSYTFTPTPLLYVSRLEAVYHSRLLKFDDMLRILNTDGRFKLQNSYLDSVSDFKELRTLNLFYADKTMYIERIENNRFVLMFLRPKRFGKSLLLSTLKYFYDINEAPYFRSLFGSLDICKHASELSHNKFLILKWDFSKIQSSVHFRSQFDDWSSGNENVYKIRDARLSAIVDKKLEQWQRHGTDMVALKRLHNYHYGISQSSMPSPIFEYRILHDNSNIVQYNGITQYDYMIVMECAVQGSIRSYLNGRFNTMNWYNWCGKMNIPQA</sequence>
<dbReference type="Proteomes" id="UP000789570">
    <property type="component" value="Unassembled WGS sequence"/>
</dbReference>
<dbReference type="Gene3D" id="1.10.510.10">
    <property type="entry name" value="Transferase(Phosphotransferase) domain 1"/>
    <property type="match status" value="1"/>
</dbReference>
<protein>
    <submittedName>
        <fullName evidence="2">11661_t:CDS:1</fullName>
    </submittedName>
</protein>
<dbReference type="PANTHER" id="PTHR34825:SF2">
    <property type="entry name" value="AAA-ATPASE-LIKE DOMAIN-CONTAINING PROTEIN"/>
    <property type="match status" value="1"/>
</dbReference>
<organism evidence="2 3">
    <name type="scientific">Funneliformis caledonium</name>
    <dbReference type="NCBI Taxonomy" id="1117310"/>
    <lineage>
        <taxon>Eukaryota</taxon>
        <taxon>Fungi</taxon>
        <taxon>Fungi incertae sedis</taxon>
        <taxon>Mucoromycota</taxon>
        <taxon>Glomeromycotina</taxon>
        <taxon>Glomeromycetes</taxon>
        <taxon>Glomerales</taxon>
        <taxon>Glomeraceae</taxon>
        <taxon>Funneliformis</taxon>
    </lineage>
</organism>
<name>A0A9N9B7Z3_9GLOM</name>
<comment type="caution">
    <text evidence="2">The sequence shown here is derived from an EMBL/GenBank/DDBJ whole genome shotgun (WGS) entry which is preliminary data.</text>
</comment>
<feature type="domain" description="AAA-ATPase-like" evidence="1">
    <location>
        <begin position="115"/>
        <end position="244"/>
    </location>
</feature>
<keyword evidence="3" id="KW-1185">Reference proteome</keyword>
<dbReference type="InterPro" id="IPR011009">
    <property type="entry name" value="Kinase-like_dom_sf"/>
</dbReference>
<reference evidence="2" key="1">
    <citation type="submission" date="2021-06" db="EMBL/GenBank/DDBJ databases">
        <authorList>
            <person name="Kallberg Y."/>
            <person name="Tangrot J."/>
            <person name="Rosling A."/>
        </authorList>
    </citation>
    <scope>NUCLEOTIDE SEQUENCE</scope>
    <source>
        <strain evidence="2">UK204</strain>
    </source>
</reference>
<gene>
    <name evidence="2" type="ORF">FCALED_LOCUS6378</name>
</gene>
<dbReference type="Pfam" id="PF09820">
    <property type="entry name" value="AAA-ATPase_like"/>
    <property type="match status" value="1"/>
</dbReference>
<proteinExistence type="predicted"/>
<dbReference type="InterPro" id="IPR018631">
    <property type="entry name" value="AAA-ATPase-like_dom"/>
</dbReference>
<accession>A0A9N9B7Z3</accession>
<dbReference type="AlphaFoldDB" id="A0A9N9B7Z3"/>
<dbReference type="PANTHER" id="PTHR34825">
    <property type="entry name" value="CONSERVED PROTEIN, WITH A WEAK D-GALACTARATE DEHYDRATASE/ALTRONATE HYDROLASE DOMAIN"/>
    <property type="match status" value="1"/>
</dbReference>
<evidence type="ECO:0000259" key="1">
    <source>
        <dbReference type="Pfam" id="PF09820"/>
    </source>
</evidence>
<evidence type="ECO:0000313" key="2">
    <source>
        <dbReference type="EMBL" id="CAG8556439.1"/>
    </source>
</evidence>
<evidence type="ECO:0000313" key="3">
    <source>
        <dbReference type="Proteomes" id="UP000789570"/>
    </source>
</evidence>
<dbReference type="EMBL" id="CAJVPQ010001511">
    <property type="protein sequence ID" value="CAG8556439.1"/>
    <property type="molecule type" value="Genomic_DNA"/>
</dbReference>
<dbReference type="SUPFAM" id="SSF56112">
    <property type="entry name" value="Protein kinase-like (PK-like)"/>
    <property type="match status" value="2"/>
</dbReference>
<dbReference type="OrthoDB" id="5380555at2759"/>